<feature type="region of interest" description="Disordered" evidence="1">
    <location>
        <begin position="456"/>
        <end position="531"/>
    </location>
</feature>
<keyword evidence="3" id="KW-1185">Reference proteome</keyword>
<gene>
    <name evidence="2" type="ORF">EJ04DRAFT_118262</name>
</gene>
<proteinExistence type="predicted"/>
<protein>
    <submittedName>
        <fullName evidence="2">Uncharacterized protein</fullName>
    </submittedName>
</protein>
<feature type="region of interest" description="Disordered" evidence="1">
    <location>
        <begin position="392"/>
        <end position="421"/>
    </location>
</feature>
<dbReference type="OrthoDB" id="3786084at2759"/>
<dbReference type="EMBL" id="ML996116">
    <property type="protein sequence ID" value="KAF2737443.1"/>
    <property type="molecule type" value="Genomic_DNA"/>
</dbReference>
<feature type="compositionally biased region" description="Acidic residues" evidence="1">
    <location>
        <begin position="472"/>
        <end position="484"/>
    </location>
</feature>
<reference evidence="2" key="1">
    <citation type="journal article" date="2020" name="Stud. Mycol.">
        <title>101 Dothideomycetes genomes: a test case for predicting lifestyles and emergence of pathogens.</title>
        <authorList>
            <person name="Haridas S."/>
            <person name="Albert R."/>
            <person name="Binder M."/>
            <person name="Bloem J."/>
            <person name="Labutti K."/>
            <person name="Salamov A."/>
            <person name="Andreopoulos B."/>
            <person name="Baker S."/>
            <person name="Barry K."/>
            <person name="Bills G."/>
            <person name="Bluhm B."/>
            <person name="Cannon C."/>
            <person name="Castanera R."/>
            <person name="Culley D."/>
            <person name="Daum C."/>
            <person name="Ezra D."/>
            <person name="Gonzalez J."/>
            <person name="Henrissat B."/>
            <person name="Kuo A."/>
            <person name="Liang C."/>
            <person name="Lipzen A."/>
            <person name="Lutzoni F."/>
            <person name="Magnuson J."/>
            <person name="Mondo S."/>
            <person name="Nolan M."/>
            <person name="Ohm R."/>
            <person name="Pangilinan J."/>
            <person name="Park H.-J."/>
            <person name="Ramirez L."/>
            <person name="Alfaro M."/>
            <person name="Sun H."/>
            <person name="Tritt A."/>
            <person name="Yoshinaga Y."/>
            <person name="Zwiers L.-H."/>
            <person name="Turgeon B."/>
            <person name="Goodwin S."/>
            <person name="Spatafora J."/>
            <person name="Crous P."/>
            <person name="Grigoriev I."/>
        </authorList>
    </citation>
    <scope>NUCLEOTIDE SEQUENCE</scope>
    <source>
        <strain evidence="2">CBS 125425</strain>
    </source>
</reference>
<dbReference type="Proteomes" id="UP000799444">
    <property type="component" value="Unassembled WGS sequence"/>
</dbReference>
<evidence type="ECO:0000313" key="2">
    <source>
        <dbReference type="EMBL" id="KAF2737443.1"/>
    </source>
</evidence>
<feature type="region of interest" description="Disordered" evidence="1">
    <location>
        <begin position="212"/>
        <end position="231"/>
    </location>
</feature>
<sequence>MRETRSRARLSGHTPTQSLSPPTKPRSAKRTRAGKAKENNVEKEDEELGPYFQQPRPKRKVHSPMKEGMDLLIKIQKNKAACHPDAIRAKTKAADERRAAAAAATAAAEQNGIQENIAQQDVDMAGAPPVNQKSTSVSFSAVQAVPAVGSVASPMTPTRSGWSLGSLLGWFTKPKTPSTPVASSPDVIKVVAPATAPAVVIAPQPVEEFKDTLTPTPSRIQPPKTVKPRATTKAADLSKRIRAASTNRIRSKARRPVADPILVERILESIPKKDDQERGKPWVEENVIKLYHGRGAEDRRRRFDVGMKMSQLGEIPSRYPWDQNVSFGLLDEFFDDDSDDEEDYDMDVPLWYVLDLVVNERPSKKLKSTHGNGVEAEISSINDLTAAGVFDSQGTSASSKDIHPRPSCIPSPMFTKEPFHHPDRNIFTELSAQSPTPHDPLCGLKDRDAYNEQLRRTGHVEGSGDFCMPDFSDSDSDEEDEETQDTTWLKKPDNSQGQDALKPPPAPIPSHATLPNPITTRPTIPPIRSEDPVKFQRARAMKHTPAKPSRLREAMLPSPSIASEAGTPSASLVNVFLEGIPDPVAFDLGDPALDEMLSNIAADPGFAAKMTAAWGGNEVMMMEDEDDYL</sequence>
<accession>A0A9P4V5N9</accession>
<evidence type="ECO:0000256" key="1">
    <source>
        <dbReference type="SAM" id="MobiDB-lite"/>
    </source>
</evidence>
<name>A0A9P4V5N9_9PLEO</name>
<feature type="region of interest" description="Disordered" evidence="1">
    <location>
        <begin position="1"/>
        <end position="63"/>
    </location>
</feature>
<dbReference type="AlphaFoldDB" id="A0A9P4V5N9"/>
<comment type="caution">
    <text evidence="2">The sequence shown here is derived from an EMBL/GenBank/DDBJ whole genome shotgun (WGS) entry which is preliminary data.</text>
</comment>
<evidence type="ECO:0000313" key="3">
    <source>
        <dbReference type="Proteomes" id="UP000799444"/>
    </source>
</evidence>
<organism evidence="2 3">
    <name type="scientific">Polyplosphaeria fusca</name>
    <dbReference type="NCBI Taxonomy" id="682080"/>
    <lineage>
        <taxon>Eukaryota</taxon>
        <taxon>Fungi</taxon>
        <taxon>Dikarya</taxon>
        <taxon>Ascomycota</taxon>
        <taxon>Pezizomycotina</taxon>
        <taxon>Dothideomycetes</taxon>
        <taxon>Pleosporomycetidae</taxon>
        <taxon>Pleosporales</taxon>
        <taxon>Tetraplosphaeriaceae</taxon>
        <taxon>Polyplosphaeria</taxon>
    </lineage>
</organism>